<keyword evidence="3 10" id="KW-0812">Transmembrane</keyword>
<accession>A0AAE6MKR5</accession>
<dbReference type="Gene3D" id="1.20.1440.130">
    <property type="entry name" value="VKOR domain"/>
    <property type="match status" value="1"/>
</dbReference>
<keyword evidence="7 10" id="KW-0472">Membrane</keyword>
<dbReference type="EMBL" id="CP071880">
    <property type="protein sequence ID" value="QTE50967.1"/>
    <property type="molecule type" value="Genomic_DNA"/>
</dbReference>
<dbReference type="GO" id="GO:0008233">
    <property type="term" value="F:peptidase activity"/>
    <property type="evidence" value="ECO:0007669"/>
    <property type="project" value="InterPro"/>
</dbReference>
<comment type="similarity">
    <text evidence="2">Belongs to the VKOR family.</text>
</comment>
<dbReference type="Pfam" id="PF07884">
    <property type="entry name" value="VKOR"/>
    <property type="match status" value="1"/>
</dbReference>
<dbReference type="InterPro" id="IPR038354">
    <property type="entry name" value="VKOR_sf"/>
</dbReference>
<evidence type="ECO:0000256" key="2">
    <source>
        <dbReference type="ARBA" id="ARBA00006214"/>
    </source>
</evidence>
<keyword evidence="6" id="KW-0560">Oxidoreductase</keyword>
<dbReference type="GO" id="GO:0005524">
    <property type="term" value="F:ATP binding"/>
    <property type="evidence" value="ECO:0007669"/>
    <property type="project" value="InterPro"/>
</dbReference>
<feature type="domain" description="Peptidase C39" evidence="11">
    <location>
        <begin position="9"/>
        <end position="124"/>
    </location>
</feature>
<dbReference type="GO" id="GO:0016020">
    <property type="term" value="C:membrane"/>
    <property type="evidence" value="ECO:0007669"/>
    <property type="project" value="UniProtKB-SubCell"/>
</dbReference>
<dbReference type="EMBL" id="CP043451">
    <property type="protein sequence ID" value="QEM06502.1"/>
    <property type="molecule type" value="Genomic_DNA"/>
</dbReference>
<evidence type="ECO:0000256" key="4">
    <source>
        <dbReference type="ARBA" id="ARBA00022719"/>
    </source>
</evidence>
<dbReference type="GO" id="GO:0048038">
    <property type="term" value="F:quinone binding"/>
    <property type="evidence" value="ECO:0007669"/>
    <property type="project" value="UniProtKB-KW"/>
</dbReference>
<sequence>MLLTTKLPNAELVLVQLIRSINPAITQTSIVDELNIHPDYPSLLALNDVLNNYGINSAAYRISPDELFDVPCPFIAHSPKKGQEFLLVKKLTADTVTVSGISKKDIQMPLVEFKNILDGVVLVPEEVNNIKYANASMYDDVAQWFSAAVLIILLICLLILNKELFNIWRVIATILVKSCGLAVSVMLLIQSIDKKNPLIQAICSGKGKGKVNCNSILSSDAANVFEGLSWSEVGFFYFAGTWLTLLMSGANQAVVHILALANVCSLPYTIYSIYYQARVAKQWCVFCCTVQALLWLEFILLSKVLKEPATWPDGRHLLIMFLSLLLPVATWLFLKPLLIKAQQLKPLKSQLQRFKYNIETFNASLKNQPKYMQPDHDWSITLGNVEASNVITMVSNPYCEPCSQTHEILDDWLDKNPDIQARIVFAAENIDNDLKTTVVRHLMALAQLHDRTIIKQALHDWYKQKQKNYESWAKKYPVILNNDQNRKLDNQINWCRMAEITSTPTLLLNGYRIPVAYRLNDLKYMLE</sequence>
<dbReference type="InterPro" id="IPR012932">
    <property type="entry name" value="VKOR"/>
</dbReference>
<keyword evidence="15" id="KW-1185">Reference proteome</keyword>
<feature type="transmembrane region" description="Helical" evidence="10">
    <location>
        <begin position="283"/>
        <end position="305"/>
    </location>
</feature>
<dbReference type="GO" id="GO:0006508">
    <property type="term" value="P:proteolysis"/>
    <property type="evidence" value="ECO:0007669"/>
    <property type="project" value="InterPro"/>
</dbReference>
<dbReference type="GO" id="GO:0016491">
    <property type="term" value="F:oxidoreductase activity"/>
    <property type="evidence" value="ECO:0007669"/>
    <property type="project" value="UniProtKB-KW"/>
</dbReference>
<evidence type="ECO:0000256" key="1">
    <source>
        <dbReference type="ARBA" id="ARBA00004141"/>
    </source>
</evidence>
<evidence type="ECO:0000256" key="7">
    <source>
        <dbReference type="ARBA" id="ARBA00023136"/>
    </source>
</evidence>
<dbReference type="Pfam" id="PF03412">
    <property type="entry name" value="Peptidase_C39"/>
    <property type="match status" value="1"/>
</dbReference>
<evidence type="ECO:0000256" key="10">
    <source>
        <dbReference type="SAM" id="Phobius"/>
    </source>
</evidence>
<name>A0AAE6MKR5_9SPHI</name>
<evidence type="ECO:0000256" key="9">
    <source>
        <dbReference type="ARBA" id="ARBA00023284"/>
    </source>
</evidence>
<dbReference type="Gene3D" id="3.90.70.10">
    <property type="entry name" value="Cysteine proteinases"/>
    <property type="match status" value="1"/>
</dbReference>
<dbReference type="Gene3D" id="3.40.30.10">
    <property type="entry name" value="Glutaredoxin"/>
    <property type="match status" value="1"/>
</dbReference>
<evidence type="ECO:0000313" key="12">
    <source>
        <dbReference type="EMBL" id="QEM06502.1"/>
    </source>
</evidence>
<evidence type="ECO:0000256" key="3">
    <source>
        <dbReference type="ARBA" id="ARBA00022692"/>
    </source>
</evidence>
<feature type="transmembrane region" description="Helical" evidence="10">
    <location>
        <begin position="141"/>
        <end position="161"/>
    </location>
</feature>
<evidence type="ECO:0000256" key="5">
    <source>
        <dbReference type="ARBA" id="ARBA00022989"/>
    </source>
</evidence>
<protein>
    <submittedName>
        <fullName evidence="12">Thioredoxin domain-containing protein</fullName>
    </submittedName>
</protein>
<gene>
    <name evidence="12" type="ORF">DIU31_024400</name>
    <name evidence="13" type="ORF">J3L21_03025</name>
</gene>
<evidence type="ECO:0000256" key="8">
    <source>
        <dbReference type="ARBA" id="ARBA00023157"/>
    </source>
</evidence>
<reference evidence="12 14" key="1">
    <citation type="submission" date="2019-08" db="EMBL/GenBank/DDBJ databases">
        <title>Comparative genome analysis confer to the adaptation heavy metal polluted environment.</title>
        <authorList>
            <person name="Li Y."/>
        </authorList>
    </citation>
    <scope>NUCLEOTIDE SEQUENCE [LARGE SCALE GENOMIC DNA]</scope>
    <source>
        <strain evidence="12 14">P2</strain>
    </source>
</reference>
<feature type="transmembrane region" description="Helical" evidence="10">
    <location>
        <begin position="167"/>
        <end position="189"/>
    </location>
</feature>
<dbReference type="AlphaFoldDB" id="A0AAE6MKR5"/>
<dbReference type="Proteomes" id="UP000250557">
    <property type="component" value="Chromosome"/>
</dbReference>
<keyword evidence="4" id="KW-0874">Quinone</keyword>
<evidence type="ECO:0000313" key="15">
    <source>
        <dbReference type="Proteomes" id="UP000663940"/>
    </source>
</evidence>
<dbReference type="SMART" id="SM00756">
    <property type="entry name" value="VKc"/>
    <property type="match status" value="1"/>
</dbReference>
<feature type="transmembrane region" description="Helical" evidence="10">
    <location>
        <begin position="253"/>
        <end position="271"/>
    </location>
</feature>
<feature type="transmembrane region" description="Helical" evidence="10">
    <location>
        <begin position="317"/>
        <end position="338"/>
    </location>
</feature>
<proteinExistence type="inferred from homology"/>
<dbReference type="InterPro" id="IPR036249">
    <property type="entry name" value="Thioredoxin-like_sf"/>
</dbReference>
<keyword evidence="9" id="KW-0676">Redox-active center</keyword>
<organism evidence="12 14">
    <name type="scientific">Mucilaginibacter rubeus</name>
    <dbReference type="NCBI Taxonomy" id="2027860"/>
    <lineage>
        <taxon>Bacteria</taxon>
        <taxon>Pseudomonadati</taxon>
        <taxon>Bacteroidota</taxon>
        <taxon>Sphingobacteriia</taxon>
        <taxon>Sphingobacteriales</taxon>
        <taxon>Sphingobacteriaceae</taxon>
        <taxon>Mucilaginibacter</taxon>
    </lineage>
</organism>
<dbReference type="RefSeq" id="WP_112653001.1">
    <property type="nucleotide sequence ID" value="NZ_CP043451.1"/>
</dbReference>
<evidence type="ECO:0000313" key="13">
    <source>
        <dbReference type="EMBL" id="QTE50967.1"/>
    </source>
</evidence>
<dbReference type="SUPFAM" id="SSF52833">
    <property type="entry name" value="Thioredoxin-like"/>
    <property type="match status" value="1"/>
</dbReference>
<keyword evidence="8" id="KW-1015">Disulfide bond</keyword>
<dbReference type="InterPro" id="IPR005074">
    <property type="entry name" value="Peptidase_C39"/>
</dbReference>
<evidence type="ECO:0000259" key="11">
    <source>
        <dbReference type="PROSITE" id="PS50990"/>
    </source>
</evidence>
<evidence type="ECO:0000313" key="14">
    <source>
        <dbReference type="Proteomes" id="UP000250557"/>
    </source>
</evidence>
<evidence type="ECO:0000256" key="6">
    <source>
        <dbReference type="ARBA" id="ARBA00023002"/>
    </source>
</evidence>
<keyword evidence="5 10" id="KW-1133">Transmembrane helix</keyword>
<dbReference type="PROSITE" id="PS50990">
    <property type="entry name" value="PEPTIDASE_C39"/>
    <property type="match status" value="1"/>
</dbReference>
<reference evidence="13 15" key="2">
    <citation type="submission" date="2021-03" db="EMBL/GenBank/DDBJ databases">
        <title>Mucilaginibacter strains isolated from gold and copper mining confer multi heavy-metal resistance.</title>
        <authorList>
            <person name="Li Y."/>
        </authorList>
    </citation>
    <scope>NUCLEOTIDE SEQUENCE [LARGE SCALE GENOMIC DNA]</scope>
    <source>
        <strain evidence="13 15">P2-4</strain>
    </source>
</reference>
<comment type="subcellular location">
    <subcellularLocation>
        <location evidence="1">Membrane</location>
        <topology evidence="1">Multi-pass membrane protein</topology>
    </subcellularLocation>
</comment>
<dbReference type="Proteomes" id="UP000663940">
    <property type="component" value="Chromosome"/>
</dbReference>
<dbReference type="CDD" id="cd12921">
    <property type="entry name" value="VKOR_4"/>
    <property type="match status" value="1"/>
</dbReference>